<dbReference type="InterPro" id="IPR013783">
    <property type="entry name" value="Ig-like_fold"/>
</dbReference>
<reference evidence="3 4" key="1">
    <citation type="submission" date="2022-03" db="EMBL/GenBank/DDBJ databases">
        <title>Novel taxa within the pig intestine.</title>
        <authorList>
            <person name="Wylensek D."/>
            <person name="Bishof K."/>
            <person name="Afrizal A."/>
            <person name="Clavel T."/>
        </authorList>
    </citation>
    <scope>NUCLEOTIDE SEQUENCE [LARGE SCALE GENOMIC DNA]</scope>
    <source>
        <strain evidence="3 4">CLA-KB-P133</strain>
    </source>
</reference>
<dbReference type="EMBL" id="JALBUR010000001">
    <property type="protein sequence ID" value="MDX8418530.1"/>
    <property type="molecule type" value="Genomic_DNA"/>
</dbReference>
<comment type="caution">
    <text evidence="3">The sequence shown here is derived from an EMBL/GenBank/DDBJ whole genome shotgun (WGS) entry which is preliminary data.</text>
</comment>
<accession>A0AB35U5T8</accession>
<gene>
    <name evidence="3" type="ORF">MOZ60_00310</name>
</gene>
<dbReference type="Gene3D" id="2.60.40.10">
    <property type="entry name" value="Immunoglobulins"/>
    <property type="match status" value="1"/>
</dbReference>
<dbReference type="SUPFAM" id="SSF49464">
    <property type="entry name" value="Carboxypeptidase regulatory domain-like"/>
    <property type="match status" value="1"/>
</dbReference>
<dbReference type="RefSeq" id="WP_370595235.1">
    <property type="nucleotide sequence ID" value="NZ_JALBUR010000001.1"/>
</dbReference>
<dbReference type="Proteomes" id="UP001286174">
    <property type="component" value="Unassembled WGS sequence"/>
</dbReference>
<evidence type="ECO:0000259" key="2">
    <source>
        <dbReference type="Pfam" id="PF17802"/>
    </source>
</evidence>
<dbReference type="InterPro" id="IPR041033">
    <property type="entry name" value="SpaA_PFL_dom_1"/>
</dbReference>
<feature type="domain" description="SpaA-like prealbumin fold" evidence="2">
    <location>
        <begin position="690"/>
        <end position="777"/>
    </location>
</feature>
<proteinExistence type="predicted"/>
<organism evidence="3 4">
    <name type="scientific">Grylomicrobium aquisgranensis</name>
    <dbReference type="NCBI Taxonomy" id="2926318"/>
    <lineage>
        <taxon>Bacteria</taxon>
        <taxon>Bacillati</taxon>
        <taxon>Bacillota</taxon>
        <taxon>Erysipelotrichia</taxon>
        <taxon>Erysipelotrichales</taxon>
        <taxon>Erysipelotrichaceae</taxon>
        <taxon>Grylomicrobium</taxon>
    </lineage>
</organism>
<evidence type="ECO:0000313" key="3">
    <source>
        <dbReference type="EMBL" id="MDX8418530.1"/>
    </source>
</evidence>
<sequence length="830" mass="92896">MHKPLLLGVFIGAAIWQLDKQPALIETRLLTDTKPAANVRLLVSQQKDFTEESVCITDDSGTFQVPAGSFIRLEKPLTGYYDLAEPVEMTQKKEITLQPIQVSVSLEDATETNAVTDPVFILQDDEKETELLVKDGTLEIGSLILPDHSYTLRQKEKIPNVSAFPDTEIYMDSRHPEKKEITHRYEDTAVIEVPQIPGLSVSFFADEKGEHPIDTDSGLAKGTWYYRRSIDDPSYYQDDTLHAITVDPSRHETVRLEIPLEKPVLSISVDSGQYHLWLENEQKEKVAEWDSDEQIHDIPVRRDSTYTLYSSPLSDCYAIDPIEVSVPLHKEKDLHLAMAGKPFSFAVSVRNQTTRQLLDKCEIRVENLSQHSETILPATPRVFLSGLKEHDLLRLTPVNLPSGYVSAGSTEIKAEKLESFDVMLDVIPYVLTDFQLPQSAGYELFADKECTLSAFDVLRHPLMGWENLMLKDGTYYLKQTDCGLDQYPDQEIHPIVIDSQKTSARTIAIAAQPVIVSLAVKDSDSDVHEAQVQLLDENGDIVFEGAPGQIQLQRGRVYSLQLKTLPAGYTGGRAIRFRMPLQKPETDIEPVLKLQSFASVSLKMEAAPGGAAVALCTRKNLSSMAKDIHGQYARGRTDDNGMIHFEMPQGTYYVMMEQPGRYHYRTKKTVSVEAQAKQTVQVFLQLQQASLQVERVDEQGRHVSGAEMALLDLAGNQLVSWTSSEQADRIGMGIVSPGESYQIAELSAPDGYQQYTKPVLYTVPIDEPEQEETITIQTKLQTGKQEKQKQAEPVKDMEQIVKEQKQNKGIMAAAALAGVTGILFVCKKFH</sequence>
<keyword evidence="1" id="KW-0812">Transmembrane</keyword>
<evidence type="ECO:0000313" key="4">
    <source>
        <dbReference type="Proteomes" id="UP001286174"/>
    </source>
</evidence>
<name>A0AB35U5T8_9FIRM</name>
<dbReference type="AlphaFoldDB" id="A0AB35U5T8"/>
<evidence type="ECO:0000256" key="1">
    <source>
        <dbReference type="SAM" id="Phobius"/>
    </source>
</evidence>
<dbReference type="InterPro" id="IPR008969">
    <property type="entry name" value="CarboxyPept-like_regulatory"/>
</dbReference>
<feature type="transmembrane region" description="Helical" evidence="1">
    <location>
        <begin position="809"/>
        <end position="826"/>
    </location>
</feature>
<dbReference type="Pfam" id="PF17802">
    <property type="entry name" value="SpaA"/>
    <property type="match status" value="1"/>
</dbReference>
<keyword evidence="1" id="KW-0472">Membrane</keyword>
<keyword evidence="4" id="KW-1185">Reference proteome</keyword>
<keyword evidence="1" id="KW-1133">Transmembrane helix</keyword>
<protein>
    <recommendedName>
        <fullName evidence="2">SpaA-like prealbumin fold domain-containing protein</fullName>
    </recommendedName>
</protein>